<gene>
    <name evidence="1" type="ORF">GSTUAT00007255001</name>
</gene>
<name>A0A292PQ57_9PEZI</name>
<dbReference type="PANTHER" id="PTHR15460:SF3">
    <property type="entry name" value="PEROXISOMAL MEMBRANE PROTEIN 4"/>
    <property type="match status" value="1"/>
</dbReference>
<dbReference type="EMBL" id="LN891121">
    <property type="protein sequence ID" value="CUS08610.1"/>
    <property type="molecule type" value="Genomic_DNA"/>
</dbReference>
<reference evidence="1" key="1">
    <citation type="submission" date="2015-10" db="EMBL/GenBank/DDBJ databases">
        <authorList>
            <person name="Regsiter A."/>
            <person name="william w."/>
        </authorList>
    </citation>
    <scope>NUCLEOTIDE SEQUENCE</scope>
    <source>
        <strain evidence="1">Montdore</strain>
    </source>
</reference>
<evidence type="ECO:0000313" key="2">
    <source>
        <dbReference type="Proteomes" id="UP001412239"/>
    </source>
</evidence>
<dbReference type="Pfam" id="PF02466">
    <property type="entry name" value="Tim17"/>
    <property type="match status" value="1"/>
</dbReference>
<organism evidence="1 2">
    <name type="scientific">Tuber aestivum</name>
    <name type="common">summer truffle</name>
    <dbReference type="NCBI Taxonomy" id="59557"/>
    <lineage>
        <taxon>Eukaryota</taxon>
        <taxon>Fungi</taxon>
        <taxon>Dikarya</taxon>
        <taxon>Ascomycota</taxon>
        <taxon>Pezizomycotina</taxon>
        <taxon>Pezizomycetes</taxon>
        <taxon>Pezizales</taxon>
        <taxon>Tuberaceae</taxon>
        <taxon>Tuber</taxon>
    </lineage>
</organism>
<accession>A0A292PQ57</accession>
<proteinExistence type="predicted"/>
<evidence type="ECO:0008006" key="3">
    <source>
        <dbReference type="Google" id="ProtNLM"/>
    </source>
</evidence>
<sequence>MDVVQKKLTAFILDPTNHDLLEILKGARNGLVYGTKVRFPHALVITFLFRSGTFYEKLTQTLEATRTHAKNLATFVTIYKTTMLLLRRLSPAGKERSGDSFFAGLLGGYLVFGRGDQGTVNQQIVIYVFARVALALAKLSLDKGVIKDPQGKVRGNSWGVFAAVSWGLVMWLFRWEEGSLQGSLRSSMEYLYIDSGRWDSLRNFLIHNA</sequence>
<dbReference type="InterPro" id="IPR019531">
    <property type="entry name" value="Pmp4"/>
</dbReference>
<dbReference type="AlphaFoldDB" id="A0A292PQ57"/>
<dbReference type="PANTHER" id="PTHR15460">
    <property type="entry name" value="PEROXISOMAL MEMBRANE PROTEIN 4"/>
    <property type="match status" value="1"/>
</dbReference>
<evidence type="ECO:0000313" key="1">
    <source>
        <dbReference type="EMBL" id="CUS08610.1"/>
    </source>
</evidence>
<protein>
    <recommendedName>
        <fullName evidence="3">Peroxisomal membrane protein 4</fullName>
    </recommendedName>
</protein>
<dbReference type="GO" id="GO:0005778">
    <property type="term" value="C:peroxisomal membrane"/>
    <property type="evidence" value="ECO:0007669"/>
    <property type="project" value="TreeGrafter"/>
</dbReference>
<dbReference type="PIRSF" id="PIRSF013674">
    <property type="entry name" value="PXMP4"/>
    <property type="match status" value="1"/>
</dbReference>
<dbReference type="Proteomes" id="UP001412239">
    <property type="component" value="Unassembled WGS sequence"/>
</dbReference>
<keyword evidence="2" id="KW-1185">Reference proteome</keyword>